<dbReference type="AlphaFoldDB" id="A0A0G4HEZ4"/>
<dbReference type="PANTHER" id="PTHR46230:SF7">
    <property type="entry name" value="BOLA-LIKE PROTEIN 1"/>
    <property type="match status" value="1"/>
</dbReference>
<evidence type="ECO:0000256" key="2">
    <source>
        <dbReference type="SAM" id="MobiDB-lite"/>
    </source>
</evidence>
<feature type="signal peptide" evidence="3">
    <location>
        <begin position="1"/>
        <end position="21"/>
    </location>
</feature>
<gene>
    <name evidence="4" type="ORF">Cvel_6557</name>
</gene>
<dbReference type="InterPro" id="IPR036065">
    <property type="entry name" value="BolA-like_sf"/>
</dbReference>
<dbReference type="InterPro" id="IPR002634">
    <property type="entry name" value="BolA"/>
</dbReference>
<sequence length="144" mass="15707">MRSVVLAFACIAWFVMDLASAFHLMSPSRSTQGGGLRASLKGRRQARSSVSMGPVKDSIEKKLTEALVPSKLDVIDESAGHADHLGAKMEPGKFQQGETHFRIVISSPKFEGLNPVKRHQLIYGLLKEEMESYIHALSISASIG</sequence>
<dbReference type="GO" id="GO:0016226">
    <property type="term" value="P:iron-sulfur cluster assembly"/>
    <property type="evidence" value="ECO:0007669"/>
    <property type="project" value="TreeGrafter"/>
</dbReference>
<dbReference type="PhylomeDB" id="A0A0G4HEZ4"/>
<evidence type="ECO:0000313" key="4">
    <source>
        <dbReference type="EMBL" id="CEM42483.1"/>
    </source>
</evidence>
<dbReference type="SUPFAM" id="SSF82657">
    <property type="entry name" value="BolA-like"/>
    <property type="match status" value="1"/>
</dbReference>
<proteinExistence type="inferred from homology"/>
<comment type="similarity">
    <text evidence="1">Belongs to the BolA/IbaG family.</text>
</comment>
<evidence type="ECO:0000256" key="3">
    <source>
        <dbReference type="SAM" id="SignalP"/>
    </source>
</evidence>
<feature type="region of interest" description="Disordered" evidence="2">
    <location>
        <begin position="28"/>
        <end position="51"/>
    </location>
</feature>
<dbReference type="PANTHER" id="PTHR46230">
    <property type="match status" value="1"/>
</dbReference>
<dbReference type="Gene3D" id="3.30.300.90">
    <property type="entry name" value="BolA-like"/>
    <property type="match status" value="1"/>
</dbReference>
<keyword evidence="3" id="KW-0732">Signal</keyword>
<feature type="chain" id="PRO_5005191387" evidence="3">
    <location>
        <begin position="22"/>
        <end position="144"/>
    </location>
</feature>
<organism evidence="4">
    <name type="scientific">Chromera velia CCMP2878</name>
    <dbReference type="NCBI Taxonomy" id="1169474"/>
    <lineage>
        <taxon>Eukaryota</taxon>
        <taxon>Sar</taxon>
        <taxon>Alveolata</taxon>
        <taxon>Colpodellida</taxon>
        <taxon>Chromeraceae</taxon>
        <taxon>Chromera</taxon>
    </lineage>
</organism>
<dbReference type="Pfam" id="PF01722">
    <property type="entry name" value="BolA"/>
    <property type="match status" value="1"/>
</dbReference>
<dbReference type="EMBL" id="CDMZ01002462">
    <property type="protein sequence ID" value="CEM42483.1"/>
    <property type="molecule type" value="Genomic_DNA"/>
</dbReference>
<reference evidence="4" key="1">
    <citation type="submission" date="2014-11" db="EMBL/GenBank/DDBJ databases">
        <authorList>
            <person name="Otto D Thomas"/>
            <person name="Naeem Raeece"/>
        </authorList>
    </citation>
    <scope>NUCLEOTIDE SEQUENCE</scope>
</reference>
<dbReference type="VEuPathDB" id="CryptoDB:Cvel_6557"/>
<protein>
    <submittedName>
        <fullName evidence="4">Uncharacterized protein</fullName>
    </submittedName>
</protein>
<accession>A0A0G4HEZ4</accession>
<evidence type="ECO:0000256" key="1">
    <source>
        <dbReference type="RuleBase" id="RU003860"/>
    </source>
</evidence>
<name>A0A0G4HEZ4_9ALVE</name>